<dbReference type="OrthoDB" id="10025474at2759"/>
<sequence>MNTVMEDLKQALCDTMTKTVVKEAVYNTSNMVYYDDFLGNGDQDKDGKPVKYGEDRLFTTSMAINALITTWTYYNDVTGHLHWDENTPADVKKVVAASVNFLNTYILGDEYKPWNMFFSGSFKGFGTSGRSILQTVMATSMEPKSTSGEWRAWPPSLGMMDSSSN</sequence>
<accession>A0A8B8EUN9</accession>
<dbReference type="KEGG" id="cvn:111136844"/>
<protein>
    <submittedName>
        <fullName evidence="2">Uncharacterized protein LOC111136844</fullName>
    </submittedName>
</protein>
<reference evidence="2" key="1">
    <citation type="submission" date="2025-08" db="UniProtKB">
        <authorList>
            <consortium name="RefSeq"/>
        </authorList>
    </citation>
    <scope>IDENTIFICATION</scope>
    <source>
        <tissue evidence="2">Whole sample</tissue>
    </source>
</reference>
<gene>
    <name evidence="2" type="primary">LOC111136844</name>
</gene>
<keyword evidence="1" id="KW-1185">Reference proteome</keyword>
<evidence type="ECO:0000313" key="2">
    <source>
        <dbReference type="RefSeq" id="XP_022343681.1"/>
    </source>
</evidence>
<dbReference type="AlphaFoldDB" id="A0A8B8EUN9"/>
<organism evidence="1 2">
    <name type="scientific">Crassostrea virginica</name>
    <name type="common">Eastern oyster</name>
    <dbReference type="NCBI Taxonomy" id="6565"/>
    <lineage>
        <taxon>Eukaryota</taxon>
        <taxon>Metazoa</taxon>
        <taxon>Spiralia</taxon>
        <taxon>Lophotrochozoa</taxon>
        <taxon>Mollusca</taxon>
        <taxon>Bivalvia</taxon>
        <taxon>Autobranchia</taxon>
        <taxon>Pteriomorphia</taxon>
        <taxon>Ostreida</taxon>
        <taxon>Ostreoidea</taxon>
        <taxon>Ostreidae</taxon>
        <taxon>Crassostrea</taxon>
    </lineage>
</organism>
<evidence type="ECO:0000313" key="1">
    <source>
        <dbReference type="Proteomes" id="UP000694844"/>
    </source>
</evidence>
<dbReference type="GeneID" id="111136844"/>
<dbReference type="Proteomes" id="UP000694844">
    <property type="component" value="Chromosome 5"/>
</dbReference>
<proteinExistence type="predicted"/>
<name>A0A8B8EUN9_CRAVI</name>
<dbReference type="RefSeq" id="XP_022343681.1">
    <property type="nucleotide sequence ID" value="XM_022487973.1"/>
</dbReference>